<protein>
    <submittedName>
        <fullName evidence="1">Uncharacterized protein</fullName>
    </submittedName>
</protein>
<dbReference type="EMBL" id="CARXXK010000001">
    <property type="protein sequence ID" value="CAI6351616.1"/>
    <property type="molecule type" value="Genomic_DNA"/>
</dbReference>
<dbReference type="Proteomes" id="UP001160148">
    <property type="component" value="Unassembled WGS sequence"/>
</dbReference>
<keyword evidence="2" id="KW-1185">Reference proteome</keyword>
<evidence type="ECO:0000313" key="1">
    <source>
        <dbReference type="EMBL" id="CAI6351616.1"/>
    </source>
</evidence>
<name>A0AAV0W740_9HEMI</name>
<accession>A0AAV0W740</accession>
<proteinExistence type="predicted"/>
<gene>
    <name evidence="1" type="ORF">MEUPH1_LOCUS7945</name>
</gene>
<comment type="caution">
    <text evidence="1">The sequence shown here is derived from an EMBL/GenBank/DDBJ whole genome shotgun (WGS) entry which is preliminary data.</text>
</comment>
<organism evidence="1 2">
    <name type="scientific">Macrosiphum euphorbiae</name>
    <name type="common">potato aphid</name>
    <dbReference type="NCBI Taxonomy" id="13131"/>
    <lineage>
        <taxon>Eukaryota</taxon>
        <taxon>Metazoa</taxon>
        <taxon>Ecdysozoa</taxon>
        <taxon>Arthropoda</taxon>
        <taxon>Hexapoda</taxon>
        <taxon>Insecta</taxon>
        <taxon>Pterygota</taxon>
        <taxon>Neoptera</taxon>
        <taxon>Paraneoptera</taxon>
        <taxon>Hemiptera</taxon>
        <taxon>Sternorrhyncha</taxon>
        <taxon>Aphidomorpha</taxon>
        <taxon>Aphidoidea</taxon>
        <taxon>Aphididae</taxon>
        <taxon>Macrosiphini</taxon>
        <taxon>Macrosiphum</taxon>
    </lineage>
</organism>
<evidence type="ECO:0000313" key="2">
    <source>
        <dbReference type="Proteomes" id="UP001160148"/>
    </source>
</evidence>
<reference evidence="1 2" key="1">
    <citation type="submission" date="2023-01" db="EMBL/GenBank/DDBJ databases">
        <authorList>
            <person name="Whitehead M."/>
        </authorList>
    </citation>
    <scope>NUCLEOTIDE SEQUENCE [LARGE SCALE GENOMIC DNA]</scope>
</reference>
<sequence length="161" mass="18931">MANEHLNDHLYYLMIELFNNDYLDEDNQLLSIRKPRETHETLQRLDIQQKQKTIEEKKAEARCLRIKQAQITQYSIEPTFTIPDSVKLVLKENQPTTQTTAITIEDETDNRDAELEIHINDTEQSAIEEEITADSEEKPLSNRAKKKMKWIANIGKIRKHE</sequence>
<dbReference type="AlphaFoldDB" id="A0AAV0W740"/>